<dbReference type="EMBL" id="CAJGYO010000346">
    <property type="protein sequence ID" value="CAD6341931.1"/>
    <property type="molecule type" value="Genomic_DNA"/>
</dbReference>
<evidence type="ECO:0000256" key="4">
    <source>
        <dbReference type="SAM" id="SignalP"/>
    </source>
</evidence>
<feature type="signal peptide" evidence="4">
    <location>
        <begin position="1"/>
        <end position="21"/>
    </location>
</feature>
<dbReference type="InterPro" id="IPR008183">
    <property type="entry name" value="Aldose_1/G6P_1-epimerase"/>
</dbReference>
<dbReference type="AlphaFoldDB" id="A0A811SGI8"/>
<keyword evidence="2" id="KW-0413">Isomerase</keyword>
<dbReference type="CDD" id="cd09019">
    <property type="entry name" value="galactose_mutarotase_like"/>
    <property type="match status" value="1"/>
</dbReference>
<evidence type="ECO:0000313" key="6">
    <source>
        <dbReference type="Proteomes" id="UP000604825"/>
    </source>
</evidence>
<organism evidence="5 6">
    <name type="scientific">Miscanthus lutarioriparius</name>
    <dbReference type="NCBI Taxonomy" id="422564"/>
    <lineage>
        <taxon>Eukaryota</taxon>
        <taxon>Viridiplantae</taxon>
        <taxon>Streptophyta</taxon>
        <taxon>Embryophyta</taxon>
        <taxon>Tracheophyta</taxon>
        <taxon>Spermatophyta</taxon>
        <taxon>Magnoliopsida</taxon>
        <taxon>Liliopsida</taxon>
        <taxon>Poales</taxon>
        <taxon>Poaceae</taxon>
        <taxon>PACMAD clade</taxon>
        <taxon>Panicoideae</taxon>
        <taxon>Andropogonodae</taxon>
        <taxon>Andropogoneae</taxon>
        <taxon>Saccharinae</taxon>
        <taxon>Miscanthus</taxon>
    </lineage>
</organism>
<dbReference type="InterPro" id="IPR011013">
    <property type="entry name" value="Gal_mutarotase_sf_dom"/>
</dbReference>
<dbReference type="SUPFAM" id="SSF74650">
    <property type="entry name" value="Galactose mutarotase-like"/>
    <property type="match status" value="1"/>
</dbReference>
<dbReference type="Proteomes" id="UP000604825">
    <property type="component" value="Unassembled WGS sequence"/>
</dbReference>
<accession>A0A811SGI8</accession>
<evidence type="ECO:0000256" key="1">
    <source>
        <dbReference type="ARBA" id="ARBA00006206"/>
    </source>
</evidence>
<comment type="caution">
    <text evidence="5">The sequence shown here is derived from an EMBL/GenBank/DDBJ whole genome shotgun (WGS) entry which is preliminary data.</text>
</comment>
<dbReference type="PANTHER" id="PTHR10091">
    <property type="entry name" value="ALDOSE-1-EPIMERASE"/>
    <property type="match status" value="1"/>
</dbReference>
<dbReference type="InterPro" id="IPR047215">
    <property type="entry name" value="Galactose_mutarotase-like"/>
</dbReference>
<dbReference type="GO" id="GO:0033499">
    <property type="term" value="P:galactose catabolic process via UDP-galactose, Leloir pathway"/>
    <property type="evidence" value="ECO:0007669"/>
    <property type="project" value="TreeGrafter"/>
</dbReference>
<dbReference type="GO" id="GO:0004034">
    <property type="term" value="F:aldose 1-epimerase activity"/>
    <property type="evidence" value="ECO:0007669"/>
    <property type="project" value="TreeGrafter"/>
</dbReference>
<dbReference type="OrthoDB" id="274691at2759"/>
<dbReference type="Gene3D" id="2.70.98.10">
    <property type="match status" value="1"/>
</dbReference>
<keyword evidence="6" id="KW-1185">Reference proteome</keyword>
<keyword evidence="4" id="KW-0732">Signal</keyword>
<protein>
    <recommendedName>
        <fullName evidence="7">Aldose 1-epimerase</fullName>
    </recommendedName>
</protein>
<comment type="similarity">
    <text evidence="1">Belongs to the aldose epimerase family.</text>
</comment>
<evidence type="ECO:0000256" key="2">
    <source>
        <dbReference type="ARBA" id="ARBA00023235"/>
    </source>
</evidence>
<dbReference type="Pfam" id="PF01263">
    <property type="entry name" value="Aldose_epim"/>
    <property type="match status" value="1"/>
</dbReference>
<evidence type="ECO:0008006" key="7">
    <source>
        <dbReference type="Google" id="ProtNLM"/>
    </source>
</evidence>
<dbReference type="GO" id="GO:0030246">
    <property type="term" value="F:carbohydrate binding"/>
    <property type="evidence" value="ECO:0007669"/>
    <property type="project" value="InterPro"/>
</dbReference>
<evidence type="ECO:0000256" key="3">
    <source>
        <dbReference type="ARBA" id="ARBA00023277"/>
    </source>
</evidence>
<sequence>MARAALLPISSFLLCLALAGGTDEARQTVGAYKLQNKKGDFSIVVTNWGATLMSVIVPDSKGNLANVVLGYDTPEKYVHASSALGTVFGRVTNVIANGSFVLDGKTIRLNKDGTTTLHGGHRGFNRVIWTVKEYVPGGDSPYITLYYHSFDGEEGENQHTNLADMYGNSKKVPGGPRPLDVYVTYQLGTLYELRTRMNATALNKATPVNLVNHAYWNLAGDGSGDVLGHLIKVFASRYTPVDSSFIPTGEIAPVSGTPYDLRALTPLGSRVSLVSGAGMAGFDINYAVDGDGFRQIAYLQDPASGRALEVWANQPGIQLYTGNWLRNIKG</sequence>
<evidence type="ECO:0000313" key="5">
    <source>
        <dbReference type="EMBL" id="CAD6341931.1"/>
    </source>
</evidence>
<proteinExistence type="inferred from homology"/>
<gene>
    <name evidence="5" type="ORF">NCGR_LOCUS66029</name>
</gene>
<dbReference type="PANTHER" id="PTHR10091:SF36">
    <property type="entry name" value="ALDOSE 1-EPIMERASE"/>
    <property type="match status" value="1"/>
</dbReference>
<feature type="chain" id="PRO_5032626603" description="Aldose 1-epimerase" evidence="4">
    <location>
        <begin position="22"/>
        <end position="330"/>
    </location>
</feature>
<keyword evidence="3" id="KW-0119">Carbohydrate metabolism</keyword>
<dbReference type="InterPro" id="IPR014718">
    <property type="entry name" value="GH-type_carb-bd"/>
</dbReference>
<reference evidence="5" key="1">
    <citation type="submission" date="2020-10" db="EMBL/GenBank/DDBJ databases">
        <authorList>
            <person name="Han B."/>
            <person name="Lu T."/>
            <person name="Zhao Q."/>
            <person name="Huang X."/>
            <person name="Zhao Y."/>
        </authorList>
    </citation>
    <scope>NUCLEOTIDE SEQUENCE</scope>
</reference>
<dbReference type="GO" id="GO:0006006">
    <property type="term" value="P:glucose metabolic process"/>
    <property type="evidence" value="ECO:0007669"/>
    <property type="project" value="TreeGrafter"/>
</dbReference>
<name>A0A811SGI8_9POAL</name>